<evidence type="ECO:0000313" key="4">
    <source>
        <dbReference type="EMBL" id="CAL4064923.1"/>
    </source>
</evidence>
<dbReference type="AlphaFoldDB" id="A0AAV2PV91"/>
<evidence type="ECO:0000313" key="5">
    <source>
        <dbReference type="Proteomes" id="UP001497623"/>
    </source>
</evidence>
<feature type="compositionally biased region" description="Basic and acidic residues" evidence="2">
    <location>
        <begin position="398"/>
        <end position="429"/>
    </location>
</feature>
<evidence type="ECO:0000256" key="2">
    <source>
        <dbReference type="SAM" id="MobiDB-lite"/>
    </source>
</evidence>
<evidence type="ECO:0000259" key="3">
    <source>
        <dbReference type="PROSITE" id="PS50158"/>
    </source>
</evidence>
<evidence type="ECO:0000256" key="1">
    <source>
        <dbReference type="PROSITE-ProRule" id="PRU00047"/>
    </source>
</evidence>
<feature type="region of interest" description="Disordered" evidence="2">
    <location>
        <begin position="279"/>
        <end position="480"/>
    </location>
</feature>
<dbReference type="EMBL" id="CAXKWB010001603">
    <property type="protein sequence ID" value="CAL4064923.1"/>
    <property type="molecule type" value="Genomic_DNA"/>
</dbReference>
<dbReference type="InterPro" id="IPR001878">
    <property type="entry name" value="Znf_CCHC"/>
</dbReference>
<feature type="compositionally biased region" description="Polar residues" evidence="2">
    <location>
        <begin position="299"/>
        <end position="313"/>
    </location>
</feature>
<dbReference type="Gene3D" id="4.10.60.10">
    <property type="entry name" value="Zinc finger, CCHC-type"/>
    <property type="match status" value="1"/>
</dbReference>
<keyword evidence="5" id="KW-1185">Reference proteome</keyword>
<reference evidence="4 5" key="1">
    <citation type="submission" date="2024-05" db="EMBL/GenBank/DDBJ databases">
        <authorList>
            <person name="Wallberg A."/>
        </authorList>
    </citation>
    <scope>NUCLEOTIDE SEQUENCE [LARGE SCALE GENOMIC DNA]</scope>
</reference>
<accession>A0AAV2PV91</accession>
<gene>
    <name evidence="4" type="ORF">MNOR_LOCUS4381</name>
</gene>
<protein>
    <recommendedName>
        <fullName evidence="3">CCHC-type domain-containing protein</fullName>
    </recommendedName>
</protein>
<feature type="compositionally biased region" description="Polar residues" evidence="2">
    <location>
        <begin position="366"/>
        <end position="375"/>
    </location>
</feature>
<feature type="domain" description="CCHC-type" evidence="3">
    <location>
        <begin position="20"/>
        <end position="35"/>
    </location>
</feature>
<feature type="region of interest" description="Disordered" evidence="2">
    <location>
        <begin position="33"/>
        <end position="94"/>
    </location>
</feature>
<proteinExistence type="predicted"/>
<organism evidence="4 5">
    <name type="scientific">Meganyctiphanes norvegica</name>
    <name type="common">Northern krill</name>
    <name type="synonym">Thysanopoda norvegica</name>
    <dbReference type="NCBI Taxonomy" id="48144"/>
    <lineage>
        <taxon>Eukaryota</taxon>
        <taxon>Metazoa</taxon>
        <taxon>Ecdysozoa</taxon>
        <taxon>Arthropoda</taxon>
        <taxon>Crustacea</taxon>
        <taxon>Multicrustacea</taxon>
        <taxon>Malacostraca</taxon>
        <taxon>Eumalacostraca</taxon>
        <taxon>Eucarida</taxon>
        <taxon>Euphausiacea</taxon>
        <taxon>Euphausiidae</taxon>
        <taxon>Meganyctiphanes</taxon>
    </lineage>
</organism>
<feature type="compositionally biased region" description="Polar residues" evidence="2">
    <location>
        <begin position="82"/>
        <end position="93"/>
    </location>
</feature>
<keyword evidence="1" id="KW-0863">Zinc-finger</keyword>
<dbReference type="PROSITE" id="PS50158">
    <property type="entry name" value="ZF_CCHC"/>
    <property type="match status" value="1"/>
</dbReference>
<dbReference type="Pfam" id="PF00098">
    <property type="entry name" value="zf-CCHC"/>
    <property type="match status" value="1"/>
</dbReference>
<feature type="compositionally biased region" description="Polar residues" evidence="2">
    <location>
        <begin position="321"/>
        <end position="334"/>
    </location>
</feature>
<dbReference type="InterPro" id="IPR036875">
    <property type="entry name" value="Znf_CCHC_sf"/>
</dbReference>
<dbReference type="SUPFAM" id="SSF57756">
    <property type="entry name" value="Retrovirus zinc finger-like domains"/>
    <property type="match status" value="1"/>
</dbReference>
<dbReference type="Proteomes" id="UP001497623">
    <property type="component" value="Unassembled WGS sequence"/>
</dbReference>
<feature type="compositionally biased region" description="Basic and acidic residues" evidence="2">
    <location>
        <begin position="33"/>
        <end position="78"/>
    </location>
</feature>
<feature type="non-terminal residue" evidence="4">
    <location>
        <position position="1"/>
    </location>
</feature>
<dbReference type="SMART" id="SM00343">
    <property type="entry name" value="ZnF_C2HC"/>
    <property type="match status" value="1"/>
</dbReference>
<dbReference type="GO" id="GO:0008270">
    <property type="term" value="F:zinc ion binding"/>
    <property type="evidence" value="ECO:0007669"/>
    <property type="project" value="UniProtKB-KW"/>
</dbReference>
<feature type="compositionally biased region" description="Basic and acidic residues" evidence="2">
    <location>
        <begin position="440"/>
        <end position="455"/>
    </location>
</feature>
<dbReference type="GO" id="GO:0003676">
    <property type="term" value="F:nucleic acid binding"/>
    <property type="evidence" value="ECO:0007669"/>
    <property type="project" value="InterPro"/>
</dbReference>
<keyword evidence="1" id="KW-0862">Zinc</keyword>
<feature type="compositionally biased region" description="Basic residues" evidence="2">
    <location>
        <begin position="456"/>
        <end position="467"/>
    </location>
</feature>
<keyword evidence="1" id="KW-0479">Metal-binding</keyword>
<feature type="non-terminal residue" evidence="4">
    <location>
        <position position="480"/>
    </location>
</feature>
<sequence>DYLFDNKNLTDGAPPNDRGCRYCGKIGHIQRDCPKKKINQEKKEKREKQKDRKERRQYEEDRLEDERHKQKEDMKLNERVGVSTSTSPSNNREGISYSLAVPRHTLKSHAACWENDKQYVEQGRINLGMNRHKCQEYRKRYFDPGTVMLTSDNDYEDDEYIWTFSAQVVYASIFMGILNDYDYPYWNMYYFILKSVNDNVIPELECFEDEINQNDLLGKALKSKMKEANTIRRGKKRDKYKKKAKEAKEAQEIRNEMNECIAGNTANIGFQGNADFQRPLHKKKRKESGYTKAVDDGQMYQNSNQYKGNSNGAKNKLKYDSYSNDSHQENVSNWSERRGQSQGKNKNPTKNRRKTGSEPSDVNVDAIQNHSSSNDNGKEIFCVNSHKKNPSNSSNSKESTKVARKEKNSQYRLMKTDESVTKTNVEKKGGHLLTLNELGTGERRLQDSHNSESKPKKSRKPRVRKPKLSNGDEDSSHSFQ</sequence>
<name>A0AAV2PV91_MEGNR</name>
<comment type="caution">
    <text evidence="4">The sequence shown here is derived from an EMBL/GenBank/DDBJ whole genome shotgun (WGS) entry which is preliminary data.</text>
</comment>